<evidence type="ECO:0000313" key="2">
    <source>
        <dbReference type="EMBL" id="QNE73439.1"/>
    </source>
</evidence>
<dbReference type="AlphaFoldDB" id="A0A7G7BDM4"/>
<evidence type="ECO:0008006" key="4">
    <source>
        <dbReference type="Google" id="ProtNLM"/>
    </source>
</evidence>
<accession>A0A7G7BDM4</accession>
<dbReference type="EMBL" id="CP045702">
    <property type="protein sequence ID" value="QNE73439.1"/>
    <property type="molecule type" value="Genomic_DNA"/>
</dbReference>
<dbReference type="InterPro" id="IPR045935">
    <property type="entry name" value="DUF6355"/>
</dbReference>
<evidence type="ECO:0000256" key="1">
    <source>
        <dbReference type="SAM" id="SignalP"/>
    </source>
</evidence>
<dbReference type="Pfam" id="PF19882">
    <property type="entry name" value="DUF6355"/>
    <property type="match status" value="1"/>
</dbReference>
<dbReference type="RefSeq" id="WP_185297006.1">
    <property type="nucleotide sequence ID" value="NZ_CP045702.1"/>
</dbReference>
<keyword evidence="3" id="KW-1185">Reference proteome</keyword>
<reference evidence="3" key="1">
    <citation type="submission" date="2019-10" db="EMBL/GenBank/DDBJ databases">
        <title>Antimicrobial potential of Antarctic Bacteria.</title>
        <authorList>
            <person name="Benaud N."/>
            <person name="Edwards R.J."/>
            <person name="Ferrari B.C."/>
        </authorList>
    </citation>
    <scope>NUCLEOTIDE SEQUENCE [LARGE SCALE GENOMIC DNA]</scope>
    <source>
        <strain evidence="3">NBSH44</strain>
    </source>
</reference>
<feature type="signal peptide" evidence="1">
    <location>
        <begin position="1"/>
        <end position="26"/>
    </location>
</feature>
<proteinExistence type="predicted"/>
<dbReference type="Proteomes" id="UP000515307">
    <property type="component" value="Chromosome"/>
</dbReference>
<keyword evidence="1" id="KW-0732">Signal</keyword>
<protein>
    <recommendedName>
        <fullName evidence="4">Secreted protein</fullName>
    </recommendedName>
</protein>
<gene>
    <name evidence="2" type="ORF">F0344_01340</name>
</gene>
<sequence length="100" mass="10269">MRMRHSLLSAGAAAVLILGLAPTATAMNTAAGHAATAMNPCGFYETGSDARCNHCTSDGSNVVIEVEVFGPNYERCVGPGDTWLGSASRIQGAHSVGRTC</sequence>
<dbReference type="KEGG" id="sfiy:F0344_01340"/>
<feature type="chain" id="PRO_5028845974" description="Secreted protein" evidence="1">
    <location>
        <begin position="27"/>
        <end position="100"/>
    </location>
</feature>
<evidence type="ECO:0000313" key="3">
    <source>
        <dbReference type="Proteomes" id="UP000515307"/>
    </source>
</evidence>
<organism evidence="2 3">
    <name type="scientific">Streptomyces finlayi</name>
    <dbReference type="NCBI Taxonomy" id="67296"/>
    <lineage>
        <taxon>Bacteria</taxon>
        <taxon>Bacillati</taxon>
        <taxon>Actinomycetota</taxon>
        <taxon>Actinomycetes</taxon>
        <taxon>Kitasatosporales</taxon>
        <taxon>Streptomycetaceae</taxon>
        <taxon>Streptomyces</taxon>
    </lineage>
</organism>
<name>A0A7G7BDM4_9ACTN</name>